<accession>A0ABR1KNK0</accession>
<keyword evidence="3" id="KW-1185">Reference proteome</keyword>
<gene>
    <name evidence="2" type="ORF">IWZ03DRAFT_148182</name>
</gene>
<reference evidence="2 3" key="1">
    <citation type="submission" date="2024-04" db="EMBL/GenBank/DDBJ databases">
        <title>Phyllosticta paracitricarpa is synonymous to the EU quarantine fungus P. citricarpa based on phylogenomic analyses.</title>
        <authorList>
            <consortium name="Lawrence Berkeley National Laboratory"/>
            <person name="Van Ingen-Buijs V.A."/>
            <person name="Van Westerhoven A.C."/>
            <person name="Haridas S."/>
            <person name="Skiadas P."/>
            <person name="Martin F."/>
            <person name="Groenewald J.Z."/>
            <person name="Crous P.W."/>
            <person name="Seidl M.F."/>
        </authorList>
    </citation>
    <scope>NUCLEOTIDE SEQUENCE [LARGE SCALE GENOMIC DNA]</scope>
    <source>
        <strain evidence="2 3">CBS 123371</strain>
    </source>
</reference>
<dbReference type="EMBL" id="JBBPHU010000004">
    <property type="protein sequence ID" value="KAK7518513.1"/>
    <property type="molecule type" value="Genomic_DNA"/>
</dbReference>
<protein>
    <submittedName>
        <fullName evidence="2">Uncharacterized protein</fullName>
    </submittedName>
</protein>
<evidence type="ECO:0000313" key="2">
    <source>
        <dbReference type="EMBL" id="KAK7518513.1"/>
    </source>
</evidence>
<organism evidence="2 3">
    <name type="scientific">Phyllosticta citriasiana</name>
    <dbReference type="NCBI Taxonomy" id="595635"/>
    <lineage>
        <taxon>Eukaryota</taxon>
        <taxon>Fungi</taxon>
        <taxon>Dikarya</taxon>
        <taxon>Ascomycota</taxon>
        <taxon>Pezizomycotina</taxon>
        <taxon>Dothideomycetes</taxon>
        <taxon>Dothideomycetes incertae sedis</taxon>
        <taxon>Botryosphaeriales</taxon>
        <taxon>Phyllostictaceae</taxon>
        <taxon>Phyllosticta</taxon>
    </lineage>
</organism>
<evidence type="ECO:0000256" key="1">
    <source>
        <dbReference type="SAM" id="SignalP"/>
    </source>
</evidence>
<dbReference type="Proteomes" id="UP001363622">
    <property type="component" value="Unassembled WGS sequence"/>
</dbReference>
<evidence type="ECO:0000313" key="3">
    <source>
        <dbReference type="Proteomes" id="UP001363622"/>
    </source>
</evidence>
<feature type="signal peptide" evidence="1">
    <location>
        <begin position="1"/>
        <end position="16"/>
    </location>
</feature>
<name>A0ABR1KNK0_9PEZI</name>
<feature type="chain" id="PRO_5045950146" evidence="1">
    <location>
        <begin position="17"/>
        <end position="196"/>
    </location>
</feature>
<comment type="caution">
    <text evidence="2">The sequence shown here is derived from an EMBL/GenBank/DDBJ whole genome shotgun (WGS) entry which is preliminary data.</text>
</comment>
<sequence length="196" mass="21567">MVQLSCFRLLFSVAIATKSRLTTRIRRRSSKSSTQSRRLKLLLDATRAHPDLQVIGNKDQVCISRRENQSRGIPATAVHRLCPVPRSLCHGPNSTQKPRYQGSYVRKGIASLAVDSVPTFEVGISSAVSLDHLCLATRTVHMAPPPTHSSSITGKPALDFDSLRRLKLFGNLLLKTAPMSFPVQNVPCLRSDVQKG</sequence>
<proteinExistence type="predicted"/>
<keyword evidence="1" id="KW-0732">Signal</keyword>